<organism evidence="1 2">
    <name type="scientific">Planococcus dechangensis</name>
    <dbReference type="NCBI Taxonomy" id="1176255"/>
    <lineage>
        <taxon>Bacteria</taxon>
        <taxon>Bacillati</taxon>
        <taxon>Bacillota</taxon>
        <taxon>Bacilli</taxon>
        <taxon>Bacillales</taxon>
        <taxon>Caryophanaceae</taxon>
        <taxon>Planococcus</taxon>
    </lineage>
</organism>
<keyword evidence="2" id="KW-1185">Reference proteome</keyword>
<dbReference type="Proteomes" id="UP001595932">
    <property type="component" value="Unassembled WGS sequence"/>
</dbReference>
<protein>
    <submittedName>
        <fullName evidence="1">Uncharacterized protein</fullName>
    </submittedName>
</protein>
<evidence type="ECO:0000313" key="1">
    <source>
        <dbReference type="EMBL" id="MFC4711712.1"/>
    </source>
</evidence>
<sequence length="97" mass="11063">MSNEISKPNRAHGLAEAMRQMLFLAHCGRHAQSGRQLFDDERVDESFCSFACPTHSTIFSLAETFPVISRHFKGLRRQKFIKEFKKIGCGTFGENIL</sequence>
<dbReference type="EMBL" id="JBHSGL010000002">
    <property type="protein sequence ID" value="MFC4711712.1"/>
    <property type="molecule type" value="Genomic_DNA"/>
</dbReference>
<evidence type="ECO:0000313" key="2">
    <source>
        <dbReference type="Proteomes" id="UP001595932"/>
    </source>
</evidence>
<comment type="caution">
    <text evidence="1">The sequence shown here is derived from an EMBL/GenBank/DDBJ whole genome shotgun (WGS) entry which is preliminary data.</text>
</comment>
<reference evidence="2" key="1">
    <citation type="journal article" date="2019" name="Int. J. Syst. Evol. Microbiol.">
        <title>The Global Catalogue of Microorganisms (GCM) 10K type strain sequencing project: providing services to taxonomists for standard genome sequencing and annotation.</title>
        <authorList>
            <consortium name="The Broad Institute Genomics Platform"/>
            <consortium name="The Broad Institute Genome Sequencing Center for Infectious Disease"/>
            <person name="Wu L."/>
            <person name="Ma J."/>
        </authorList>
    </citation>
    <scope>NUCLEOTIDE SEQUENCE [LARGE SCALE GENOMIC DNA]</scope>
    <source>
        <strain evidence="2">CGMCC 1.12151</strain>
    </source>
</reference>
<accession>A0ABV9M7A3</accession>
<proteinExistence type="predicted"/>
<gene>
    <name evidence="1" type="ORF">ACFO5U_02495</name>
</gene>
<name>A0ABV9M7A3_9BACL</name>